<gene>
    <name evidence="2" type="ORF">G7057_06950</name>
</gene>
<evidence type="ECO:0000313" key="2">
    <source>
        <dbReference type="EMBL" id="QII82195.1"/>
    </source>
</evidence>
<reference evidence="2 3" key="1">
    <citation type="journal article" date="2017" name="Int. J. Syst. Evol. Microbiol.">
        <title>Jeotgalibaca porci sp. nov. and Jeotgalibaca arthritidis sp. nov., isolated from pigs, and emended description of the genus Jeotgalibaca.</title>
        <authorList>
            <person name="Zamora L."/>
            <person name="Perez-Sancho M."/>
            <person name="Dominguez L."/>
            <person name="Fernandez-Garayzabal J.F."/>
            <person name="Vela A.I."/>
        </authorList>
    </citation>
    <scope>NUCLEOTIDE SEQUENCE [LARGE SCALE GENOMIC DNA]</scope>
    <source>
        <strain evidence="2 3">CECT 9157</strain>
    </source>
</reference>
<keyword evidence="1" id="KW-1133">Transmembrane helix</keyword>
<feature type="transmembrane region" description="Helical" evidence="1">
    <location>
        <begin position="31"/>
        <end position="52"/>
    </location>
</feature>
<dbReference type="RefSeq" id="WP_166162289.1">
    <property type="nucleotide sequence ID" value="NZ_CP049740.1"/>
</dbReference>
<dbReference type="Proteomes" id="UP000501451">
    <property type="component" value="Chromosome"/>
</dbReference>
<organism evidence="2 3">
    <name type="scientific">Jeotgalibaca arthritidis</name>
    <dbReference type="NCBI Taxonomy" id="1868794"/>
    <lineage>
        <taxon>Bacteria</taxon>
        <taxon>Bacillati</taxon>
        <taxon>Bacillota</taxon>
        <taxon>Bacilli</taxon>
        <taxon>Lactobacillales</taxon>
        <taxon>Carnobacteriaceae</taxon>
        <taxon>Jeotgalibaca</taxon>
    </lineage>
</organism>
<accession>A0A6G7KAC1</accession>
<dbReference type="Pfam" id="PF14146">
    <property type="entry name" value="DUF4305"/>
    <property type="match status" value="1"/>
</dbReference>
<dbReference type="KEGG" id="jar:G7057_06950"/>
<keyword evidence="1" id="KW-0812">Transmembrane</keyword>
<keyword evidence="3" id="KW-1185">Reference proteome</keyword>
<dbReference type="EMBL" id="CP049740">
    <property type="protein sequence ID" value="QII82195.1"/>
    <property type="molecule type" value="Genomic_DNA"/>
</dbReference>
<keyword evidence="1" id="KW-0472">Membrane</keyword>
<name>A0A6G7KAC1_9LACT</name>
<dbReference type="AlphaFoldDB" id="A0A6G7KAC1"/>
<protein>
    <submittedName>
        <fullName evidence="2">YdiK family protein</fullName>
    </submittedName>
</protein>
<evidence type="ECO:0000313" key="3">
    <source>
        <dbReference type="Proteomes" id="UP000501451"/>
    </source>
</evidence>
<proteinExistence type="predicted"/>
<evidence type="ECO:0000256" key="1">
    <source>
        <dbReference type="SAM" id="Phobius"/>
    </source>
</evidence>
<feature type="transmembrane region" description="Helical" evidence="1">
    <location>
        <begin position="7"/>
        <end position="25"/>
    </location>
</feature>
<sequence length="68" mass="7735">MTLKDILIQIGMKFVFGLLFVYFAVDSVNTSGWGFLAILSILFATNNIVNGIRMLDTYYKIKKNIDPK</sequence>
<dbReference type="InterPro" id="IPR025426">
    <property type="entry name" value="DUF4305"/>
</dbReference>